<dbReference type="SUPFAM" id="SSF49899">
    <property type="entry name" value="Concanavalin A-like lectins/glucanases"/>
    <property type="match status" value="1"/>
</dbReference>
<dbReference type="InterPro" id="IPR043136">
    <property type="entry name" value="B30.2/SPRY_sf"/>
</dbReference>
<dbReference type="PANTHER" id="PTHR12381:SF56">
    <property type="entry name" value="B30.2_SPRY DOMAIN-CONTAINING PROTEIN-RELATED"/>
    <property type="match status" value="1"/>
</dbReference>
<dbReference type="Gene3D" id="2.60.120.920">
    <property type="match status" value="1"/>
</dbReference>
<proteinExistence type="predicted"/>
<evidence type="ECO:0000313" key="2">
    <source>
        <dbReference type="EMBL" id="CAK0792633.1"/>
    </source>
</evidence>
<evidence type="ECO:0000256" key="1">
    <source>
        <dbReference type="SAM" id="MobiDB-lite"/>
    </source>
</evidence>
<gene>
    <name evidence="2" type="ORF">PCOR1329_LOCUS3157</name>
</gene>
<evidence type="ECO:0000313" key="3">
    <source>
        <dbReference type="Proteomes" id="UP001189429"/>
    </source>
</evidence>
<evidence type="ECO:0008006" key="4">
    <source>
        <dbReference type="Google" id="ProtNLM"/>
    </source>
</evidence>
<comment type="caution">
    <text evidence="2">The sequence shown here is derived from an EMBL/GenBank/DDBJ whole genome shotgun (WGS) entry which is preliminary data.</text>
</comment>
<keyword evidence="3" id="KW-1185">Reference proteome</keyword>
<dbReference type="PANTHER" id="PTHR12381">
    <property type="entry name" value="HETEROGENEOUS NUCLEAR RIBONUCLEOPROTEIN U FAMILY MEMBER"/>
    <property type="match status" value="1"/>
</dbReference>
<organism evidence="2 3">
    <name type="scientific">Prorocentrum cordatum</name>
    <dbReference type="NCBI Taxonomy" id="2364126"/>
    <lineage>
        <taxon>Eukaryota</taxon>
        <taxon>Sar</taxon>
        <taxon>Alveolata</taxon>
        <taxon>Dinophyceae</taxon>
        <taxon>Prorocentrales</taxon>
        <taxon>Prorocentraceae</taxon>
        <taxon>Prorocentrum</taxon>
    </lineage>
</organism>
<sequence>MPPAKRARADGEAEAGESEELEKDAPPRGRGPFLDRPVGFDPAGCSLNVLSMVGGVLMSLSDGGTQFLIGGARANVGLKAGRYMYEVKVVEMLQPDEGKQYGQNPRSPKPKQVLRVGFSTSASSLILGDGAGGVGFDADGSLMSDEEDAETREQVRARAGRRRAP</sequence>
<feature type="region of interest" description="Disordered" evidence="1">
    <location>
        <begin position="137"/>
        <end position="165"/>
    </location>
</feature>
<dbReference type="InterPro" id="IPR013320">
    <property type="entry name" value="ConA-like_dom_sf"/>
</dbReference>
<reference evidence="2" key="1">
    <citation type="submission" date="2023-10" db="EMBL/GenBank/DDBJ databases">
        <authorList>
            <person name="Chen Y."/>
            <person name="Shah S."/>
            <person name="Dougan E. K."/>
            <person name="Thang M."/>
            <person name="Chan C."/>
        </authorList>
    </citation>
    <scope>NUCLEOTIDE SEQUENCE [LARGE SCALE GENOMIC DNA]</scope>
</reference>
<feature type="region of interest" description="Disordered" evidence="1">
    <location>
        <begin position="1"/>
        <end position="36"/>
    </location>
</feature>
<name>A0ABN9PLR9_9DINO</name>
<dbReference type="Proteomes" id="UP001189429">
    <property type="component" value="Unassembled WGS sequence"/>
</dbReference>
<accession>A0ABN9PLR9</accession>
<protein>
    <recommendedName>
        <fullName evidence="4">Altered inheritance of mitochondria protein 24, mitochondrial</fullName>
    </recommendedName>
</protein>
<feature type="compositionally biased region" description="Acidic residues" evidence="1">
    <location>
        <begin position="12"/>
        <end position="22"/>
    </location>
</feature>
<dbReference type="EMBL" id="CAUYUJ010000803">
    <property type="protein sequence ID" value="CAK0792633.1"/>
    <property type="molecule type" value="Genomic_DNA"/>
</dbReference>